<dbReference type="InterPro" id="IPR025377">
    <property type="entry name" value="DUF4367"/>
</dbReference>
<proteinExistence type="predicted"/>
<dbReference type="RefSeq" id="WP_182080898.1">
    <property type="nucleotide sequence ID" value="NZ_CP063356.2"/>
</dbReference>
<organism evidence="2 3">
    <name type="scientific">Anaerobacillus isosaccharinicus</name>
    <dbReference type="NCBI Taxonomy" id="1532552"/>
    <lineage>
        <taxon>Bacteria</taxon>
        <taxon>Bacillati</taxon>
        <taxon>Bacillota</taxon>
        <taxon>Bacilli</taxon>
        <taxon>Bacillales</taxon>
        <taxon>Bacillaceae</taxon>
        <taxon>Anaerobacillus</taxon>
    </lineage>
</organism>
<sequence>MKLIIKAILVLTVFLYPAYSIYTAAQYSDPQLEQLKKISDFKLLTPKSLSESSLEIKEPYPLNLSEKVTMVRLHYFENEKLKVGITQHQLNNYKTIQEEIIVNFGTGDVEIKKVAKEFVPDFSTGEKVNINGNEARFVPWGQKEGENIPGGILFWGQEGTYIEMDSSSITKREMIKIAKSMQ</sequence>
<evidence type="ECO:0000313" key="2">
    <source>
        <dbReference type="EMBL" id="QOY35105.1"/>
    </source>
</evidence>
<protein>
    <submittedName>
        <fullName evidence="2">DUF4367 domain-containing protein</fullName>
    </submittedName>
</protein>
<dbReference type="Proteomes" id="UP000180175">
    <property type="component" value="Chromosome"/>
</dbReference>
<dbReference type="AlphaFoldDB" id="A0A7S7RAQ2"/>
<keyword evidence="3" id="KW-1185">Reference proteome</keyword>
<evidence type="ECO:0000259" key="1">
    <source>
        <dbReference type="Pfam" id="PF14285"/>
    </source>
</evidence>
<accession>A0A7S7RAQ2</accession>
<evidence type="ECO:0000313" key="3">
    <source>
        <dbReference type="Proteomes" id="UP000180175"/>
    </source>
</evidence>
<dbReference type="EMBL" id="CP063356">
    <property type="protein sequence ID" value="QOY35105.1"/>
    <property type="molecule type" value="Genomic_DNA"/>
</dbReference>
<gene>
    <name evidence="2" type="ORF">AWH56_020755</name>
</gene>
<name>A0A7S7RAQ2_9BACI</name>
<feature type="domain" description="DUF4367" evidence="1">
    <location>
        <begin position="124"/>
        <end position="181"/>
    </location>
</feature>
<reference evidence="2 3" key="1">
    <citation type="journal article" date="2017" name="Genome Announc.">
        <title>Draft Genome Sequences of Four Alkaliphilic Bacteria Belonging to the Anaerobacillus Genus.</title>
        <authorList>
            <person name="Bassil N.M."/>
            <person name="Lloyd J.R."/>
        </authorList>
    </citation>
    <scope>NUCLEOTIDE SEQUENCE [LARGE SCALE GENOMIC DNA]</scope>
    <source>
        <strain evidence="2 3">NB2006</strain>
    </source>
</reference>
<dbReference type="Pfam" id="PF14285">
    <property type="entry name" value="DUF4367"/>
    <property type="match status" value="1"/>
</dbReference>
<reference evidence="2 3" key="2">
    <citation type="journal article" date="2019" name="Int. J. Syst. Evol. Microbiol.">
        <title>Anaerobacillus isosaccharinicus sp. nov., an alkaliphilic bacterium which degrades isosaccharinic acid.</title>
        <authorList>
            <person name="Bassil N.M."/>
            <person name="Lloyd J.R."/>
        </authorList>
    </citation>
    <scope>NUCLEOTIDE SEQUENCE [LARGE SCALE GENOMIC DNA]</scope>
    <source>
        <strain evidence="2 3">NB2006</strain>
    </source>
</reference>
<dbReference type="KEGG" id="aia:AWH56_020755"/>
<dbReference type="KEGG" id="aia:AWH56_020850"/>